<dbReference type="AlphaFoldDB" id="A0A1F5UNH9"/>
<evidence type="ECO:0000256" key="1">
    <source>
        <dbReference type="SAM" id="SignalP"/>
    </source>
</evidence>
<proteinExistence type="predicted"/>
<reference evidence="2 3" key="1">
    <citation type="journal article" date="2016" name="Nat. Commun.">
        <title>Thousands of microbial genomes shed light on interconnected biogeochemical processes in an aquifer system.</title>
        <authorList>
            <person name="Anantharaman K."/>
            <person name="Brown C.T."/>
            <person name="Hug L.A."/>
            <person name="Sharon I."/>
            <person name="Castelle C.J."/>
            <person name="Probst A.J."/>
            <person name="Thomas B.C."/>
            <person name="Singh A."/>
            <person name="Wilkins M.J."/>
            <person name="Karaoz U."/>
            <person name="Brodie E.L."/>
            <person name="Williams K.H."/>
            <person name="Hubbard S.S."/>
            <person name="Banfield J.F."/>
        </authorList>
    </citation>
    <scope>NUCLEOTIDE SEQUENCE [LARGE SCALE GENOMIC DNA]</scope>
    <source>
        <strain evidence="3">RBG_16_55_9</strain>
    </source>
</reference>
<gene>
    <name evidence="2" type="ORF">A2Z21_08045</name>
</gene>
<dbReference type="Proteomes" id="UP000179157">
    <property type="component" value="Unassembled WGS sequence"/>
</dbReference>
<accession>A0A1F5UNH9</accession>
<comment type="caution">
    <text evidence="2">The sequence shown here is derived from an EMBL/GenBank/DDBJ whole genome shotgun (WGS) entry which is preliminary data.</text>
</comment>
<sequence length="166" mass="18175">MRKVHLVGLLLVVVAMGMWVAPSLAAEQTRVALVVNGQAQLSEDSPITRAVFSVASRGLEAVDKLQLIAQERVVAAQRVLGFHLTAETSPRQVHALADLLDADAIVLIQVSLVRDGLIGFHGLVFNVDAKVLVEFRSALFRPDVDEQLQRAVKEFLERVVPVLLRL</sequence>
<name>A0A1F5UNH9_FRAXR</name>
<keyword evidence="1" id="KW-0732">Signal</keyword>
<feature type="signal peptide" evidence="1">
    <location>
        <begin position="1"/>
        <end position="25"/>
    </location>
</feature>
<evidence type="ECO:0000313" key="3">
    <source>
        <dbReference type="Proteomes" id="UP000179157"/>
    </source>
</evidence>
<evidence type="ECO:0000313" key="2">
    <source>
        <dbReference type="EMBL" id="OGF52722.1"/>
    </source>
</evidence>
<dbReference type="EMBL" id="MFGX01000130">
    <property type="protein sequence ID" value="OGF52722.1"/>
    <property type="molecule type" value="Genomic_DNA"/>
</dbReference>
<protein>
    <submittedName>
        <fullName evidence="2">Uncharacterized protein</fullName>
    </submittedName>
</protein>
<organism evidence="2 3">
    <name type="scientific">Fraserbacteria sp. (strain RBG_16_55_9)</name>
    <dbReference type="NCBI Taxonomy" id="1817864"/>
    <lineage>
        <taxon>Bacteria</taxon>
        <taxon>Candidatus Fraseribacteriota</taxon>
    </lineage>
</organism>
<feature type="chain" id="PRO_5009521711" evidence="1">
    <location>
        <begin position="26"/>
        <end position="166"/>
    </location>
</feature>